<gene>
    <name evidence="1" type="ORF">QD47_25780</name>
</gene>
<dbReference type="EMBL" id="JTHP01000079">
    <property type="protein sequence ID" value="KJD42882.1"/>
    <property type="molecule type" value="Genomic_DNA"/>
</dbReference>
<dbReference type="Proteomes" id="UP000032534">
    <property type="component" value="Unassembled WGS sequence"/>
</dbReference>
<dbReference type="OrthoDB" id="1985886at2"/>
<dbReference type="AlphaFoldDB" id="A0A0D7WYQ3"/>
<evidence type="ECO:0000313" key="2">
    <source>
        <dbReference type="Proteomes" id="UP000032534"/>
    </source>
</evidence>
<comment type="caution">
    <text evidence="1">The sequence shown here is derived from an EMBL/GenBank/DDBJ whole genome shotgun (WGS) entry which is preliminary data.</text>
</comment>
<accession>A0A0D7WYQ3</accession>
<dbReference type="RefSeq" id="WP_044648791.1">
    <property type="nucleotide sequence ID" value="NZ_JTHP01000079.1"/>
</dbReference>
<dbReference type="PATRIC" id="fig|159743.3.peg.5717"/>
<sequence>MKIINWALVFVIIVSPIFFKNYWRGIEQERTQEKMILYDGALRTAVQDAAFSLRLNENQNMETRYDSAKKIRANKERAVEAFYETLFNNVDIRDDEIAQGVLKRYIPVLAIVDYDGLWIYTNDTFINKEGEKENRQVWKSKMPFSYADNQGNSLSFTLDDYVYAYDAQQKQWFEGKREDVASQVNHKISLLNDPELFDQVRRTTIINVVQKNLEHYINAYNVYARNLGITYRFTLPRVDQEEWNNTVNDVGILSFIQGVPVGLNFYNNYALGGSRLVKQAVIYGYLRDGIKVYFRESDHYSGVIVEKFSSEYEAALAGYFPGKK</sequence>
<protein>
    <submittedName>
        <fullName evidence="1">F0F1-type ATP synthase</fullName>
    </submittedName>
</protein>
<keyword evidence="2" id="KW-1185">Reference proteome</keyword>
<evidence type="ECO:0000313" key="1">
    <source>
        <dbReference type="EMBL" id="KJD42882.1"/>
    </source>
</evidence>
<reference evidence="1 2" key="1">
    <citation type="submission" date="2014-11" db="EMBL/GenBank/DDBJ databases">
        <title>Draft Genome Sequences of Paenibacillus polymyxa NRRL B-30509 and Paenibacillus terrae NRRL B-30644, Strains from a Poultry Environment that Produce Tridecaptin A and Paenicidins.</title>
        <authorList>
            <person name="van Belkum M.J."/>
            <person name="Lohans C.T."/>
            <person name="Vederas J.C."/>
        </authorList>
    </citation>
    <scope>NUCLEOTIDE SEQUENCE [LARGE SCALE GENOMIC DNA]</scope>
    <source>
        <strain evidence="1 2">NRRL B-30644</strain>
    </source>
</reference>
<proteinExistence type="predicted"/>
<name>A0A0D7WYQ3_9BACL</name>
<organism evidence="1 2">
    <name type="scientific">Paenibacillus terrae</name>
    <dbReference type="NCBI Taxonomy" id="159743"/>
    <lineage>
        <taxon>Bacteria</taxon>
        <taxon>Bacillati</taxon>
        <taxon>Bacillota</taxon>
        <taxon>Bacilli</taxon>
        <taxon>Bacillales</taxon>
        <taxon>Paenibacillaceae</taxon>
        <taxon>Paenibacillus</taxon>
    </lineage>
</organism>